<feature type="transmembrane region" description="Helical" evidence="1">
    <location>
        <begin position="166"/>
        <end position="188"/>
    </location>
</feature>
<keyword evidence="1" id="KW-0472">Membrane</keyword>
<dbReference type="Proteomes" id="UP000594800">
    <property type="component" value="Chromosome"/>
</dbReference>
<sequence>MNTPAHLVLSAGLFARPDAKRITAAALFGGLLPDLSLYLIGAWSMTVGGQSAETFFRETYYSGWVQQIMAVDNSIPLWSLVAVIALALRNAAGTAFGVSGLIHVIADFLLHNDDARQHFWPLSDWVFVSPISYWDPDHYGTIFGALETMGVLLILTMLWRRFEGRFARSVIAVAGAAQLAPMFFWAIVFA</sequence>
<feature type="transmembrane region" description="Helical" evidence="1">
    <location>
        <begin position="139"/>
        <end position="159"/>
    </location>
</feature>
<reference evidence="2 3" key="1">
    <citation type="submission" date="2020-11" db="EMBL/GenBank/DDBJ databases">
        <title>Description of Pontivivens ytuae sp. nov. isolated from deep sea sediment of Mariana Trench.</title>
        <authorList>
            <person name="Wang Z."/>
            <person name="Sun Q.-L."/>
            <person name="Xu X.-D."/>
            <person name="Tang Y.-Z."/>
            <person name="Zhang J."/>
        </authorList>
    </citation>
    <scope>NUCLEOTIDE SEQUENCE [LARGE SCALE GENOMIC DNA]</scope>
    <source>
        <strain evidence="2 3">MT2928</strain>
    </source>
</reference>
<evidence type="ECO:0000256" key="1">
    <source>
        <dbReference type="SAM" id="Phobius"/>
    </source>
</evidence>
<evidence type="ECO:0000313" key="2">
    <source>
        <dbReference type="EMBL" id="QPH54581.1"/>
    </source>
</evidence>
<keyword evidence="1" id="KW-1133">Transmembrane helix</keyword>
<dbReference type="RefSeq" id="WP_196103790.1">
    <property type="nucleotide sequence ID" value="NZ_CP064942.1"/>
</dbReference>
<evidence type="ECO:0000313" key="3">
    <source>
        <dbReference type="Proteomes" id="UP000594800"/>
    </source>
</evidence>
<protein>
    <submittedName>
        <fullName evidence="2">Cobalamin biosynthesis protein CobQ</fullName>
    </submittedName>
</protein>
<accession>A0A7S9LSZ6</accession>
<dbReference type="AlphaFoldDB" id="A0A7S9LSZ6"/>
<keyword evidence="1" id="KW-0812">Transmembrane</keyword>
<organism evidence="2 3">
    <name type="scientific">Pontivivens ytuae</name>
    <dbReference type="NCBI Taxonomy" id="2789856"/>
    <lineage>
        <taxon>Bacteria</taxon>
        <taxon>Pseudomonadati</taxon>
        <taxon>Pseudomonadota</taxon>
        <taxon>Alphaproteobacteria</taxon>
        <taxon>Rhodobacterales</taxon>
        <taxon>Paracoccaceae</taxon>
        <taxon>Pontivivens</taxon>
    </lineage>
</organism>
<dbReference type="EMBL" id="CP064942">
    <property type="protein sequence ID" value="QPH54581.1"/>
    <property type="molecule type" value="Genomic_DNA"/>
</dbReference>
<name>A0A7S9LSZ6_9RHOB</name>
<proteinExistence type="predicted"/>
<feature type="transmembrane region" description="Helical" evidence="1">
    <location>
        <begin position="77"/>
        <end position="106"/>
    </location>
</feature>
<gene>
    <name evidence="2" type="ORF">I0K15_02015</name>
</gene>
<dbReference type="KEGG" id="poz:I0K15_02015"/>
<keyword evidence="3" id="KW-1185">Reference proteome</keyword>